<keyword evidence="2" id="KW-1185">Reference proteome</keyword>
<gene>
    <name evidence="1" type="ORF">E2C01_045912</name>
</gene>
<dbReference type="EMBL" id="VSRR010010594">
    <property type="protein sequence ID" value="MPC52052.1"/>
    <property type="molecule type" value="Genomic_DNA"/>
</dbReference>
<comment type="caution">
    <text evidence="1">The sequence shown here is derived from an EMBL/GenBank/DDBJ whole genome shotgun (WGS) entry which is preliminary data.</text>
</comment>
<dbReference type="Proteomes" id="UP000324222">
    <property type="component" value="Unassembled WGS sequence"/>
</dbReference>
<evidence type="ECO:0000313" key="2">
    <source>
        <dbReference type="Proteomes" id="UP000324222"/>
    </source>
</evidence>
<organism evidence="1 2">
    <name type="scientific">Portunus trituberculatus</name>
    <name type="common">Swimming crab</name>
    <name type="synonym">Neptunus trituberculatus</name>
    <dbReference type="NCBI Taxonomy" id="210409"/>
    <lineage>
        <taxon>Eukaryota</taxon>
        <taxon>Metazoa</taxon>
        <taxon>Ecdysozoa</taxon>
        <taxon>Arthropoda</taxon>
        <taxon>Crustacea</taxon>
        <taxon>Multicrustacea</taxon>
        <taxon>Malacostraca</taxon>
        <taxon>Eumalacostraca</taxon>
        <taxon>Eucarida</taxon>
        <taxon>Decapoda</taxon>
        <taxon>Pleocyemata</taxon>
        <taxon>Brachyura</taxon>
        <taxon>Eubrachyura</taxon>
        <taxon>Portunoidea</taxon>
        <taxon>Portunidae</taxon>
        <taxon>Portuninae</taxon>
        <taxon>Portunus</taxon>
    </lineage>
</organism>
<sequence length="98" mass="11561">MDERFGILVNSYIREVDRNVTERDRRDKSPVPTQWSAAYRRHWLLLLLPLPPSPSYPWTELRVTEDVELWNLGATHYRLHCSFIVPSSIADSNYFSIV</sequence>
<evidence type="ECO:0000313" key="1">
    <source>
        <dbReference type="EMBL" id="MPC52052.1"/>
    </source>
</evidence>
<dbReference type="AlphaFoldDB" id="A0A5B7FZI4"/>
<name>A0A5B7FZI4_PORTR</name>
<reference evidence="1 2" key="1">
    <citation type="submission" date="2019-05" db="EMBL/GenBank/DDBJ databases">
        <title>Another draft genome of Portunus trituberculatus and its Hox gene families provides insights of decapod evolution.</title>
        <authorList>
            <person name="Jeong J.-H."/>
            <person name="Song I."/>
            <person name="Kim S."/>
            <person name="Choi T."/>
            <person name="Kim D."/>
            <person name="Ryu S."/>
            <person name="Kim W."/>
        </authorList>
    </citation>
    <scope>NUCLEOTIDE SEQUENCE [LARGE SCALE GENOMIC DNA]</scope>
    <source>
        <tissue evidence="1">Muscle</tissue>
    </source>
</reference>
<protein>
    <submittedName>
        <fullName evidence="1">Uncharacterized protein</fullName>
    </submittedName>
</protein>
<accession>A0A5B7FZI4</accession>
<proteinExistence type="predicted"/>